<evidence type="ECO:0000313" key="1">
    <source>
        <dbReference type="EMBL" id="VAV86634.1"/>
    </source>
</evidence>
<accession>A0A3B0QZ43</accession>
<dbReference type="InterPro" id="IPR010353">
    <property type="entry name" value="DmpK"/>
</dbReference>
<proteinExistence type="predicted"/>
<organism evidence="1">
    <name type="scientific">hydrothermal vent metagenome</name>
    <dbReference type="NCBI Taxonomy" id="652676"/>
    <lineage>
        <taxon>unclassified sequences</taxon>
        <taxon>metagenomes</taxon>
        <taxon>ecological metagenomes</taxon>
    </lineage>
</organism>
<protein>
    <recommendedName>
        <fullName evidence="2">Phenol hydroxylase, assembly protein DmpK</fullName>
    </recommendedName>
</protein>
<dbReference type="Pfam" id="PF06099">
    <property type="entry name" value="Phenol_hyd_sub"/>
    <property type="match status" value="1"/>
</dbReference>
<dbReference type="AlphaFoldDB" id="A0A3B0QZ43"/>
<reference evidence="1" key="1">
    <citation type="submission" date="2018-06" db="EMBL/GenBank/DDBJ databases">
        <authorList>
            <person name="Zhirakovskaya E."/>
        </authorList>
    </citation>
    <scope>NUCLEOTIDE SEQUENCE</scope>
</reference>
<gene>
    <name evidence="1" type="ORF">MNBD_ALPHA02-787</name>
</gene>
<dbReference type="EMBL" id="UOED01000012">
    <property type="protein sequence ID" value="VAV86634.1"/>
    <property type="molecule type" value="Genomic_DNA"/>
</dbReference>
<name>A0A3B0QZ43_9ZZZZ</name>
<sequence>MAHNKQHDQDRLQKYRKRVRVFGIRKAKFLEFDYTLGCEELTIELVMPYPAFKEFCETNHVAEIICVPQIRYEYNRLSGGEKPKLHNETNIIQLGDFK</sequence>
<evidence type="ECO:0008006" key="2">
    <source>
        <dbReference type="Google" id="ProtNLM"/>
    </source>
</evidence>